<gene>
    <name evidence="1" type="ORF">PACLA_8A003861</name>
</gene>
<sequence length="510" mass="58671">NIHPTHRSQLDAIQLLSIATCPVIKKHGIDAILEPFLDDLKCLERDEGYQFQINGTCQTLRGTIAFVCGDNLGSQLIGGFKEGANARHRCRHCMGSIPDIQTKFREILFHLRTKVGHDYQCDIVEREPGSGIIYGINRRSSLCNSHYFHVIGVLPADSMHDILEGVLQYECKEMLKIFINEDSYFTLKELNDRIKDFDYGYYNDKNQPSQISSLTLNNNSNSVKQKAAQMWCLGKFLPLIVGNRIPDDDERWQLFIMLLEIVDIVFSPIASEESVGILQGLIEEHHEIFINLYPGRSVTPKMHYKIHFPTQILQLGPMVRSWCMRYEAKHRYFKQLAGVMGNFTNVAYTLAERYQRLQCLKVSPTGNNNEEFLCKPVEIGSGQTVAAGDTDYFDLSLEQEVEIHYTSILYESTNVIIDGIKYKVNDVLIINMDEDLPEFGSIHKIIVFADKCIYFLVTKFKTIEHNRHYHVYEVRREIRPEQVLLRPNTMPNYMPMHTVKPYGSSQRNGA</sequence>
<evidence type="ECO:0000313" key="1">
    <source>
        <dbReference type="EMBL" id="CAB4017061.1"/>
    </source>
</evidence>
<dbReference type="PANTHER" id="PTHR31912:SF34">
    <property type="entry name" value="NOTOCHORD-RELATED PROTEIN"/>
    <property type="match status" value="1"/>
</dbReference>
<organism evidence="1 2">
    <name type="scientific">Paramuricea clavata</name>
    <name type="common">Red gorgonian</name>
    <name type="synonym">Violescent sea-whip</name>
    <dbReference type="NCBI Taxonomy" id="317549"/>
    <lineage>
        <taxon>Eukaryota</taxon>
        <taxon>Metazoa</taxon>
        <taxon>Cnidaria</taxon>
        <taxon>Anthozoa</taxon>
        <taxon>Octocorallia</taxon>
        <taxon>Malacalcyonacea</taxon>
        <taxon>Plexauridae</taxon>
        <taxon>Paramuricea</taxon>
    </lineage>
</organism>
<name>A0A7D9EUP4_PARCT</name>
<dbReference type="PANTHER" id="PTHR31912">
    <property type="entry name" value="IP13529P"/>
    <property type="match status" value="1"/>
</dbReference>
<dbReference type="Proteomes" id="UP001152795">
    <property type="component" value="Unassembled WGS sequence"/>
</dbReference>
<dbReference type="OrthoDB" id="5982971at2759"/>
<comment type="caution">
    <text evidence="1">The sequence shown here is derived from an EMBL/GenBank/DDBJ whole genome shotgun (WGS) entry which is preliminary data.</text>
</comment>
<dbReference type="AlphaFoldDB" id="A0A7D9EUP4"/>
<feature type="non-terminal residue" evidence="1">
    <location>
        <position position="510"/>
    </location>
</feature>
<protein>
    <submittedName>
        <fullName evidence="1">Uncharacterized protein</fullName>
    </submittedName>
</protein>
<keyword evidence="2" id="KW-1185">Reference proteome</keyword>
<dbReference type="EMBL" id="CACRXK020009384">
    <property type="protein sequence ID" value="CAB4017061.1"/>
    <property type="molecule type" value="Genomic_DNA"/>
</dbReference>
<proteinExistence type="predicted"/>
<feature type="non-terminal residue" evidence="1">
    <location>
        <position position="1"/>
    </location>
</feature>
<reference evidence="1" key="1">
    <citation type="submission" date="2020-04" db="EMBL/GenBank/DDBJ databases">
        <authorList>
            <person name="Alioto T."/>
            <person name="Alioto T."/>
            <person name="Gomez Garrido J."/>
        </authorList>
    </citation>
    <scope>NUCLEOTIDE SEQUENCE</scope>
    <source>
        <strain evidence="1">A484AB</strain>
    </source>
</reference>
<accession>A0A7D9EUP4</accession>
<evidence type="ECO:0000313" key="2">
    <source>
        <dbReference type="Proteomes" id="UP001152795"/>
    </source>
</evidence>